<protein>
    <submittedName>
        <fullName evidence="3">Glycosyltransferase family 4 protein</fullName>
    </submittedName>
</protein>
<dbReference type="GO" id="GO:0016757">
    <property type="term" value="F:glycosyltransferase activity"/>
    <property type="evidence" value="ECO:0007669"/>
    <property type="project" value="InterPro"/>
</dbReference>
<dbReference type="Pfam" id="PF13439">
    <property type="entry name" value="Glyco_transf_4"/>
    <property type="match status" value="1"/>
</dbReference>
<dbReference type="InterPro" id="IPR001296">
    <property type="entry name" value="Glyco_trans_1"/>
</dbReference>
<name>A0A7J5AE29_9FLAO</name>
<dbReference type="Gene3D" id="3.40.50.2000">
    <property type="entry name" value="Glycogen Phosphorylase B"/>
    <property type="match status" value="2"/>
</dbReference>
<dbReference type="PANTHER" id="PTHR45947">
    <property type="entry name" value="SULFOQUINOVOSYL TRANSFERASE SQD2"/>
    <property type="match status" value="1"/>
</dbReference>
<dbReference type="InterPro" id="IPR050194">
    <property type="entry name" value="Glycosyltransferase_grp1"/>
</dbReference>
<keyword evidence="3" id="KW-0808">Transferase</keyword>
<dbReference type="RefSeq" id="WP_151107655.1">
    <property type="nucleotide sequence ID" value="NZ_WAEM01000004.1"/>
</dbReference>
<feature type="domain" description="Glycosyl transferase family 1" evidence="1">
    <location>
        <begin position="180"/>
        <end position="325"/>
    </location>
</feature>
<dbReference type="Proteomes" id="UP000490922">
    <property type="component" value="Unassembled WGS sequence"/>
</dbReference>
<dbReference type="AlphaFoldDB" id="A0A7J5AE29"/>
<dbReference type="Pfam" id="PF00534">
    <property type="entry name" value="Glycos_transf_1"/>
    <property type="match status" value="1"/>
</dbReference>
<evidence type="ECO:0000313" key="4">
    <source>
        <dbReference type="Proteomes" id="UP000490922"/>
    </source>
</evidence>
<sequence length="362" mass="40787">MIIFQLIQKPQKRGAEIFAAQLSEQLQQLGHKVILISLFEGVCDLPFSGKIIHLNRPLSKRWYDFTAWKKLAQLVKEYKPDLVQCNAGDTLKFAVLSKLIFGWKSLIVARNASTVSGYIKSKSTKKINEFLYSKTDAIISVSEYSKKDLNQLFPATKNKTTVIPIGVEKQVIHKVDWKEANNTPFNIIHVGGFTFEKNHKGLLDIWELFLKKQPNAILHLFGDGLLRKEIEKIVEVKKLGSSILFYGWVTNPLDYIAKADVLVLPSIIEGLPGVILEAMYCKTVVVANNVGGISEIVKPNETGFLAEKGNEEEFASLMKKAIDSNTNDIANQAYSLVEENFSNEYIVQQFEKTYLKISNGKN</sequence>
<evidence type="ECO:0000313" key="3">
    <source>
        <dbReference type="EMBL" id="KAB1155836.1"/>
    </source>
</evidence>
<dbReference type="CDD" id="cd03801">
    <property type="entry name" value="GT4_PimA-like"/>
    <property type="match status" value="1"/>
</dbReference>
<accession>A0A7J5AE29</accession>
<reference evidence="3 4" key="1">
    <citation type="submission" date="2019-09" db="EMBL/GenBank/DDBJ databases">
        <title>Flavobacterium sp. nov., isolated from glacier ice.</title>
        <authorList>
            <person name="Liu Q."/>
        </authorList>
    </citation>
    <scope>NUCLEOTIDE SEQUENCE [LARGE SCALE GENOMIC DNA]</scope>
    <source>
        <strain evidence="3 4">NBRC 112527</strain>
    </source>
</reference>
<dbReference type="PANTHER" id="PTHR45947:SF3">
    <property type="entry name" value="SULFOQUINOVOSYL TRANSFERASE SQD2"/>
    <property type="match status" value="1"/>
</dbReference>
<evidence type="ECO:0000259" key="2">
    <source>
        <dbReference type="Pfam" id="PF13439"/>
    </source>
</evidence>
<dbReference type="InterPro" id="IPR028098">
    <property type="entry name" value="Glyco_trans_4-like_N"/>
</dbReference>
<gene>
    <name evidence="3" type="ORF">F6464_09945</name>
</gene>
<feature type="domain" description="Glycosyltransferase subfamily 4-like N-terminal" evidence="2">
    <location>
        <begin position="14"/>
        <end position="168"/>
    </location>
</feature>
<dbReference type="EMBL" id="WAEM01000004">
    <property type="protein sequence ID" value="KAB1155836.1"/>
    <property type="molecule type" value="Genomic_DNA"/>
</dbReference>
<comment type="caution">
    <text evidence="3">The sequence shown here is derived from an EMBL/GenBank/DDBJ whole genome shotgun (WGS) entry which is preliminary data.</text>
</comment>
<dbReference type="OrthoDB" id="1522162at2"/>
<proteinExistence type="predicted"/>
<evidence type="ECO:0000259" key="1">
    <source>
        <dbReference type="Pfam" id="PF00534"/>
    </source>
</evidence>
<keyword evidence="4" id="KW-1185">Reference proteome</keyword>
<dbReference type="SUPFAM" id="SSF53756">
    <property type="entry name" value="UDP-Glycosyltransferase/glycogen phosphorylase"/>
    <property type="match status" value="1"/>
</dbReference>
<organism evidence="3 4">
    <name type="scientific">Flavobacterium luteum</name>
    <dbReference type="NCBI Taxonomy" id="2026654"/>
    <lineage>
        <taxon>Bacteria</taxon>
        <taxon>Pseudomonadati</taxon>
        <taxon>Bacteroidota</taxon>
        <taxon>Flavobacteriia</taxon>
        <taxon>Flavobacteriales</taxon>
        <taxon>Flavobacteriaceae</taxon>
        <taxon>Flavobacterium</taxon>
    </lineage>
</organism>